<reference evidence="2 3" key="1">
    <citation type="submission" date="2023-11" db="EMBL/GenBank/DDBJ databases">
        <title>Bacillus jintuensis, isolated from a mudflat on the Beibu Gulf coast.</title>
        <authorList>
            <person name="Li M."/>
        </authorList>
    </citation>
    <scope>NUCLEOTIDE SEQUENCE [LARGE SCALE GENOMIC DNA]</scope>
    <source>
        <strain evidence="2 3">31A1R</strain>
    </source>
</reference>
<dbReference type="Proteomes" id="UP001290455">
    <property type="component" value="Unassembled WGS sequence"/>
</dbReference>
<feature type="region of interest" description="Disordered" evidence="1">
    <location>
        <begin position="14"/>
        <end position="103"/>
    </location>
</feature>
<organism evidence="2 3">
    <name type="scientific">Robertmurraya mangrovi</name>
    <dbReference type="NCBI Taxonomy" id="3098077"/>
    <lineage>
        <taxon>Bacteria</taxon>
        <taxon>Bacillati</taxon>
        <taxon>Bacillota</taxon>
        <taxon>Bacilli</taxon>
        <taxon>Bacillales</taxon>
        <taxon>Bacillaceae</taxon>
        <taxon>Robertmurraya</taxon>
    </lineage>
</organism>
<evidence type="ECO:0000256" key="1">
    <source>
        <dbReference type="SAM" id="MobiDB-lite"/>
    </source>
</evidence>
<sequence length="103" mass="12188">MSLKAIEMQIALPRTHDAGKLQEQIQQRGQLQNDLASHSVHKEEEKKRTSVIKQEETDHVQLSHKEKEKQDSEQKKRQKQKEEIQIKEKERHPYKGNYVDFSG</sequence>
<evidence type="ECO:0000313" key="3">
    <source>
        <dbReference type="Proteomes" id="UP001290455"/>
    </source>
</evidence>
<keyword evidence="3" id="KW-1185">Reference proteome</keyword>
<dbReference type="EMBL" id="JAXOFX010000013">
    <property type="protein sequence ID" value="MDZ5473454.1"/>
    <property type="molecule type" value="Genomic_DNA"/>
</dbReference>
<feature type="compositionally biased region" description="Low complexity" evidence="1">
    <location>
        <begin position="22"/>
        <end position="32"/>
    </location>
</feature>
<accession>A0ABU5J230</accession>
<dbReference type="RefSeq" id="WP_322447747.1">
    <property type="nucleotide sequence ID" value="NZ_JAXOFX010000013.1"/>
</dbReference>
<evidence type="ECO:0008006" key="4">
    <source>
        <dbReference type="Google" id="ProtNLM"/>
    </source>
</evidence>
<proteinExistence type="predicted"/>
<name>A0ABU5J230_9BACI</name>
<protein>
    <recommendedName>
        <fullName evidence="4">RNA polymerase subunit sigma</fullName>
    </recommendedName>
</protein>
<comment type="caution">
    <text evidence="2">The sequence shown here is derived from an EMBL/GenBank/DDBJ whole genome shotgun (WGS) entry which is preliminary data.</text>
</comment>
<evidence type="ECO:0000313" key="2">
    <source>
        <dbReference type="EMBL" id="MDZ5473454.1"/>
    </source>
</evidence>
<gene>
    <name evidence="2" type="ORF">SM124_17205</name>
</gene>
<feature type="compositionally biased region" description="Basic and acidic residues" evidence="1">
    <location>
        <begin position="40"/>
        <end position="93"/>
    </location>
</feature>